<proteinExistence type="predicted"/>
<dbReference type="OrthoDB" id="4020008at2"/>
<evidence type="ECO:0000313" key="3">
    <source>
        <dbReference type="Proteomes" id="UP000272474"/>
    </source>
</evidence>
<keyword evidence="3" id="KW-1185">Reference proteome</keyword>
<sequence>MRTHEEGWPAYVAARGYPGARPLAAGMEGAVYALDGGLVAKVWGVRSGTELERLRRFYEALGEAVPGLATPRIVEVLRPGEAGGPFVTIERRLTGAPLGGLLGPRGPWSVPRAAGCLLDVHAALSAAGSPALRGLAVLDEPEPFWAGHGSWPAALLALIDRRTARFGARLSAAVPGFEGKLRRLRELVGGLGEVPLGLLHGDLVPDNVLAEAGADGRPRVTGVLDFGFLSTVGDPAFDAAVTAGVFDMYGPRRREAEALLDAAFTARFGYPPERLVLYRAVYGLITANAYDPEGRDGHFGFCADLLNREDTAALLGP</sequence>
<organism evidence="2 3">
    <name type="scientific">Streptomyces hoynatensis</name>
    <dbReference type="NCBI Taxonomy" id="1141874"/>
    <lineage>
        <taxon>Bacteria</taxon>
        <taxon>Bacillati</taxon>
        <taxon>Actinomycetota</taxon>
        <taxon>Actinomycetes</taxon>
        <taxon>Kitasatosporales</taxon>
        <taxon>Streptomycetaceae</taxon>
        <taxon>Streptomyces</taxon>
    </lineage>
</organism>
<protein>
    <submittedName>
        <fullName evidence="2">Aminoglycoside phosphotransferase family protein</fullName>
    </submittedName>
</protein>
<feature type="domain" description="Aminoglycoside phosphotransferase" evidence="1">
    <location>
        <begin position="20"/>
        <end position="273"/>
    </location>
</feature>
<name>A0A3A9YVV7_9ACTN</name>
<dbReference type="Proteomes" id="UP000272474">
    <property type="component" value="Unassembled WGS sequence"/>
</dbReference>
<dbReference type="InterPro" id="IPR011009">
    <property type="entry name" value="Kinase-like_dom_sf"/>
</dbReference>
<dbReference type="Pfam" id="PF01636">
    <property type="entry name" value="APH"/>
    <property type="match status" value="1"/>
</dbReference>
<dbReference type="SUPFAM" id="SSF56112">
    <property type="entry name" value="Protein kinase-like (PK-like)"/>
    <property type="match status" value="1"/>
</dbReference>
<dbReference type="AlphaFoldDB" id="A0A3A9YVV7"/>
<comment type="caution">
    <text evidence="2">The sequence shown here is derived from an EMBL/GenBank/DDBJ whole genome shotgun (WGS) entry which is preliminary data.</text>
</comment>
<accession>A0A3A9YVV7</accession>
<dbReference type="GO" id="GO:0016740">
    <property type="term" value="F:transferase activity"/>
    <property type="evidence" value="ECO:0007669"/>
    <property type="project" value="UniProtKB-KW"/>
</dbReference>
<dbReference type="Gene3D" id="3.90.1200.10">
    <property type="match status" value="1"/>
</dbReference>
<dbReference type="EMBL" id="RBAL01000012">
    <property type="protein sequence ID" value="RKN39724.1"/>
    <property type="molecule type" value="Genomic_DNA"/>
</dbReference>
<evidence type="ECO:0000259" key="1">
    <source>
        <dbReference type="Pfam" id="PF01636"/>
    </source>
</evidence>
<evidence type="ECO:0000313" key="2">
    <source>
        <dbReference type="EMBL" id="RKN39724.1"/>
    </source>
</evidence>
<dbReference type="RefSeq" id="WP_120681718.1">
    <property type="nucleotide sequence ID" value="NZ_RBAL01000012.1"/>
</dbReference>
<reference evidence="2 3" key="1">
    <citation type="journal article" date="2014" name="Int. J. Syst. Evol. Microbiol.">
        <title>Streptomyces hoynatensis sp. nov., isolated from deep marine sediment.</title>
        <authorList>
            <person name="Veyisoglu A."/>
            <person name="Sahin N."/>
        </authorList>
    </citation>
    <scope>NUCLEOTIDE SEQUENCE [LARGE SCALE GENOMIC DNA]</scope>
    <source>
        <strain evidence="2 3">KCTC 29097</strain>
    </source>
</reference>
<gene>
    <name evidence="2" type="ORF">D7294_19980</name>
</gene>
<dbReference type="InterPro" id="IPR002575">
    <property type="entry name" value="Aminoglycoside_PTrfase"/>
</dbReference>
<keyword evidence="2" id="KW-0808">Transferase</keyword>